<feature type="domain" description="WCX" evidence="2">
    <location>
        <begin position="240"/>
        <end position="309"/>
    </location>
</feature>
<dbReference type="EMBL" id="CAEZSJ010000032">
    <property type="protein sequence ID" value="CAB4535366.1"/>
    <property type="molecule type" value="Genomic_DNA"/>
</dbReference>
<dbReference type="PROSITE" id="PS52050">
    <property type="entry name" value="WYL"/>
    <property type="match status" value="1"/>
</dbReference>
<dbReference type="Pfam" id="PF13280">
    <property type="entry name" value="WYL"/>
    <property type="match status" value="1"/>
</dbReference>
<dbReference type="Pfam" id="PF25583">
    <property type="entry name" value="WCX"/>
    <property type="match status" value="1"/>
</dbReference>
<feature type="domain" description="WYL" evidence="1">
    <location>
        <begin position="146"/>
        <end position="206"/>
    </location>
</feature>
<evidence type="ECO:0000313" key="3">
    <source>
        <dbReference type="EMBL" id="CAB4535366.1"/>
    </source>
</evidence>
<evidence type="ECO:0000259" key="1">
    <source>
        <dbReference type="Pfam" id="PF13280"/>
    </source>
</evidence>
<reference evidence="3" key="1">
    <citation type="submission" date="2020-05" db="EMBL/GenBank/DDBJ databases">
        <authorList>
            <person name="Chiriac C."/>
            <person name="Salcher M."/>
            <person name="Ghai R."/>
            <person name="Kavagutti S V."/>
        </authorList>
    </citation>
    <scope>NUCLEOTIDE SEQUENCE</scope>
</reference>
<sequence>MSDRKTERLINLTLALLATKRYLKKSEILKNVMGYEGTQDAKERMFERDKDDLRSLGIEIEVGDLDVFFEDEPGYRIPEKSYELKVPELTGRELALLSIASNYWNDSILAPTAQSGIRKLQSLGIPVSFDFDFRAQYRFENPTSLIDEITRAISSRSQISFSYDSATLKLRHVEPYRVLFWNGYWYLIGHDLDRKDIRLFKLSRFVSPIEISKKKNQYSIVEDFDATVHLPQQNIDIKRRAKIQVRKDSALILRNRGLLLEEGNEYDTYEVTYENENVLVRELIWHGANIRVIEPLELKSSLIKTVEGVLK</sequence>
<dbReference type="PANTHER" id="PTHR34580">
    <property type="match status" value="1"/>
</dbReference>
<dbReference type="InterPro" id="IPR051534">
    <property type="entry name" value="CBASS_pafABC_assoc_protein"/>
</dbReference>
<accession>A0A6J6B976</accession>
<evidence type="ECO:0000259" key="2">
    <source>
        <dbReference type="Pfam" id="PF25583"/>
    </source>
</evidence>
<protein>
    <submittedName>
        <fullName evidence="3">Unannotated protein</fullName>
    </submittedName>
</protein>
<name>A0A6J6B976_9ZZZZ</name>
<dbReference type="AlphaFoldDB" id="A0A6J6B976"/>
<organism evidence="3">
    <name type="scientific">freshwater metagenome</name>
    <dbReference type="NCBI Taxonomy" id="449393"/>
    <lineage>
        <taxon>unclassified sequences</taxon>
        <taxon>metagenomes</taxon>
        <taxon>ecological metagenomes</taxon>
    </lineage>
</organism>
<gene>
    <name evidence="3" type="ORF">UFOPK1425_00283</name>
</gene>
<proteinExistence type="predicted"/>
<dbReference type="InterPro" id="IPR026881">
    <property type="entry name" value="WYL_dom"/>
</dbReference>
<dbReference type="PANTHER" id="PTHR34580:SF3">
    <property type="entry name" value="PROTEIN PAFB"/>
    <property type="match status" value="1"/>
</dbReference>
<dbReference type="InterPro" id="IPR057727">
    <property type="entry name" value="WCX_dom"/>
</dbReference>